<dbReference type="PANTHER" id="PTHR35562">
    <property type="entry name" value="DNA ENDONUCLEASE SMRA-RELATED"/>
    <property type="match status" value="1"/>
</dbReference>
<dbReference type="InterPro" id="IPR002625">
    <property type="entry name" value="Smr_dom"/>
</dbReference>
<dbReference type="STRING" id="1844006.PhaeoP97_03424"/>
<protein>
    <recommendedName>
        <fullName evidence="2">Smr domain-containing protein</fullName>
    </recommendedName>
</protein>
<dbReference type="SUPFAM" id="SSF160443">
    <property type="entry name" value="SMR domain-like"/>
    <property type="match status" value="1"/>
</dbReference>
<dbReference type="RefSeq" id="WP_072506068.1">
    <property type="nucleotide sequence ID" value="NZ_CP016364.1"/>
</dbReference>
<dbReference type="PROSITE" id="PS50828">
    <property type="entry name" value="SMR"/>
    <property type="match status" value="1"/>
</dbReference>
<dbReference type="KEGG" id="php:PhaeoP97_03424"/>
<evidence type="ECO:0000256" key="1">
    <source>
        <dbReference type="SAM" id="MobiDB-lite"/>
    </source>
</evidence>
<dbReference type="AlphaFoldDB" id="A0A1L3I9G6"/>
<dbReference type="EMBL" id="CP016364">
    <property type="protein sequence ID" value="APG48777.1"/>
    <property type="molecule type" value="Genomic_DNA"/>
</dbReference>
<dbReference type="SMART" id="SM00463">
    <property type="entry name" value="SMR"/>
    <property type="match status" value="1"/>
</dbReference>
<evidence type="ECO:0000313" key="4">
    <source>
        <dbReference type="Proteomes" id="UP000183859"/>
    </source>
</evidence>
<dbReference type="PANTHER" id="PTHR35562:SF2">
    <property type="entry name" value="DNA ENDONUCLEASE SMRA-RELATED"/>
    <property type="match status" value="1"/>
</dbReference>
<keyword evidence="4" id="KW-1185">Reference proteome</keyword>
<dbReference type="Pfam" id="PF01713">
    <property type="entry name" value="Smr"/>
    <property type="match status" value="1"/>
</dbReference>
<feature type="region of interest" description="Disordered" evidence="1">
    <location>
        <begin position="20"/>
        <end position="51"/>
    </location>
</feature>
<dbReference type="Proteomes" id="UP000183859">
    <property type="component" value="Chromosome"/>
</dbReference>
<accession>A0A1L3I9G6</accession>
<proteinExistence type="predicted"/>
<organism evidence="3 4">
    <name type="scientific">Phaeobacter porticola</name>
    <dbReference type="NCBI Taxonomy" id="1844006"/>
    <lineage>
        <taxon>Bacteria</taxon>
        <taxon>Pseudomonadati</taxon>
        <taxon>Pseudomonadota</taxon>
        <taxon>Alphaproteobacteria</taxon>
        <taxon>Rhodobacterales</taxon>
        <taxon>Roseobacteraceae</taxon>
        <taxon>Phaeobacter</taxon>
    </lineage>
</organism>
<evidence type="ECO:0000259" key="2">
    <source>
        <dbReference type="PROSITE" id="PS50828"/>
    </source>
</evidence>
<feature type="domain" description="Smr" evidence="2">
    <location>
        <begin position="107"/>
        <end position="197"/>
    </location>
</feature>
<dbReference type="OrthoDB" id="7165597at2"/>
<reference evidence="4" key="1">
    <citation type="submission" date="2016-07" db="EMBL/GenBank/DDBJ databases">
        <title>Phaeobacter portensis sp. nov., a tropodithietic acid producing bacterium isolated from a German harbor.</title>
        <authorList>
            <person name="Freese H.M."/>
            <person name="Bunk B."/>
            <person name="Breider S."/>
            <person name="Brinkhoff T."/>
        </authorList>
    </citation>
    <scope>NUCLEOTIDE SEQUENCE [LARGE SCALE GENOMIC DNA]</scope>
    <source>
        <strain evidence="4">P97</strain>
    </source>
</reference>
<evidence type="ECO:0000313" key="3">
    <source>
        <dbReference type="EMBL" id="APG48777.1"/>
    </source>
</evidence>
<dbReference type="Gene3D" id="3.30.1370.110">
    <property type="match status" value="1"/>
</dbReference>
<name>A0A1L3I9G6_9RHOB</name>
<gene>
    <name evidence="3" type="ORF">PhaeoP97_03424</name>
</gene>
<dbReference type="InterPro" id="IPR036063">
    <property type="entry name" value="Smr_dom_sf"/>
</dbReference>
<sequence length="200" mass="22052">MTRRKLTSEEIDLWHRVARQAERLHPKTAMAPATLPLPKPKPTKSALPPQERFSPEIFELGAKAGSKPARHDLKPSVAGSLRSAPLQMDGKAYRKMTRGKLKPEGKLDLHGMRVDAAHPALVRFILSAHGSGKRLVLVITGKGKDRDEPGPMPVPRGVLRHQVPQWLSLPPLSQAVLQVTPAHVSHGGGGAYYVYLRRHR</sequence>